<evidence type="ECO:0000313" key="5">
    <source>
        <dbReference type="Proteomes" id="UP000522688"/>
    </source>
</evidence>
<name>A0A7W3JI57_9MICO</name>
<dbReference type="Pfam" id="PF13302">
    <property type="entry name" value="Acetyltransf_3"/>
    <property type="match status" value="1"/>
</dbReference>
<dbReference type="GO" id="GO:0016747">
    <property type="term" value="F:acyltransferase activity, transferring groups other than amino-acyl groups"/>
    <property type="evidence" value="ECO:0007669"/>
    <property type="project" value="InterPro"/>
</dbReference>
<evidence type="ECO:0000313" key="2">
    <source>
        <dbReference type="EMBL" id="GEK84610.1"/>
    </source>
</evidence>
<dbReference type="InterPro" id="IPR051531">
    <property type="entry name" value="N-acetyltransferase"/>
</dbReference>
<evidence type="ECO:0000313" key="4">
    <source>
        <dbReference type="Proteomes" id="UP000321154"/>
    </source>
</evidence>
<dbReference type="RefSeq" id="WP_146856931.1">
    <property type="nucleotide sequence ID" value="NZ_BAAAHR010000001.1"/>
</dbReference>
<dbReference type="InterPro" id="IPR016181">
    <property type="entry name" value="Acyl_CoA_acyltransferase"/>
</dbReference>
<dbReference type="EMBL" id="BJUV01000045">
    <property type="protein sequence ID" value="GEK84610.1"/>
    <property type="molecule type" value="Genomic_DNA"/>
</dbReference>
<accession>A0A7W3JI57</accession>
<comment type="caution">
    <text evidence="3">The sequence shown here is derived from an EMBL/GenBank/DDBJ whole genome shotgun (WGS) entry which is preliminary data.</text>
</comment>
<dbReference type="PANTHER" id="PTHR43792:SF1">
    <property type="entry name" value="N-ACETYLTRANSFERASE DOMAIN-CONTAINING PROTEIN"/>
    <property type="match status" value="1"/>
</dbReference>
<organism evidence="3 5">
    <name type="scientific">Frigoribacterium faeni</name>
    <dbReference type="NCBI Taxonomy" id="145483"/>
    <lineage>
        <taxon>Bacteria</taxon>
        <taxon>Bacillati</taxon>
        <taxon>Actinomycetota</taxon>
        <taxon>Actinomycetes</taxon>
        <taxon>Micrococcales</taxon>
        <taxon>Microbacteriaceae</taxon>
        <taxon>Frigoribacterium</taxon>
    </lineage>
</organism>
<proteinExistence type="predicted"/>
<dbReference type="Gene3D" id="3.40.630.30">
    <property type="match status" value="1"/>
</dbReference>
<feature type="domain" description="N-acetyltransferase" evidence="1">
    <location>
        <begin position="7"/>
        <end position="178"/>
    </location>
</feature>
<dbReference type="PANTHER" id="PTHR43792">
    <property type="entry name" value="GNAT FAMILY, PUTATIVE (AFU_ORTHOLOGUE AFUA_3G00765)-RELATED-RELATED"/>
    <property type="match status" value="1"/>
</dbReference>
<dbReference type="SUPFAM" id="SSF55729">
    <property type="entry name" value="Acyl-CoA N-acyltransferases (Nat)"/>
    <property type="match status" value="1"/>
</dbReference>
<keyword evidence="3" id="KW-0808">Transferase</keyword>
<evidence type="ECO:0000259" key="1">
    <source>
        <dbReference type="PROSITE" id="PS51186"/>
    </source>
</evidence>
<dbReference type="PROSITE" id="PS51186">
    <property type="entry name" value="GNAT"/>
    <property type="match status" value="1"/>
</dbReference>
<dbReference type="EMBL" id="JACGWW010000002">
    <property type="protein sequence ID" value="MBA8813291.1"/>
    <property type="molecule type" value="Genomic_DNA"/>
</dbReference>
<reference evidence="2 4" key="1">
    <citation type="submission" date="2019-07" db="EMBL/GenBank/DDBJ databases">
        <title>Whole genome shotgun sequence of Frigoribacterium faeni NBRC 103066.</title>
        <authorList>
            <person name="Hosoyama A."/>
            <person name="Uohara A."/>
            <person name="Ohji S."/>
            <person name="Ichikawa N."/>
        </authorList>
    </citation>
    <scope>NUCLEOTIDE SEQUENCE [LARGE SCALE GENOMIC DNA]</scope>
    <source>
        <strain evidence="2 4">NBRC 103066</strain>
    </source>
</reference>
<evidence type="ECO:0000313" key="3">
    <source>
        <dbReference type="EMBL" id="MBA8813291.1"/>
    </source>
</evidence>
<dbReference type="Proteomes" id="UP000321154">
    <property type="component" value="Unassembled WGS sequence"/>
</dbReference>
<dbReference type="OrthoDB" id="3533156at2"/>
<sequence>MLTTDRLLLRRWRDSDREPFAALNADPEVMRYFPSVLTREGSDAMIDRLDAGIEARGFGLWAVERRDTAAFIGFVGLSRPSFDPALADQVEIGWRLAREAWGRGFATEAAREAARFAFDPDGADLDALISFTAAVNEPSRRVMRRIGMPHDTADDFVHPGLEAGHPLAPHVLYRLTRAS</sequence>
<protein>
    <submittedName>
        <fullName evidence="2 3">N-acetyltransferase</fullName>
    </submittedName>
</protein>
<gene>
    <name evidence="3" type="ORF">FB463_001540</name>
    <name evidence="2" type="ORF">FFA01_29190</name>
</gene>
<keyword evidence="4" id="KW-1185">Reference proteome</keyword>
<dbReference type="Proteomes" id="UP000522688">
    <property type="component" value="Unassembled WGS sequence"/>
</dbReference>
<dbReference type="InterPro" id="IPR000182">
    <property type="entry name" value="GNAT_dom"/>
</dbReference>
<reference evidence="3 5" key="2">
    <citation type="submission" date="2020-07" db="EMBL/GenBank/DDBJ databases">
        <title>Sequencing the genomes of 1000 actinobacteria strains.</title>
        <authorList>
            <person name="Klenk H.-P."/>
        </authorList>
    </citation>
    <scope>NUCLEOTIDE SEQUENCE [LARGE SCALE GENOMIC DNA]</scope>
    <source>
        <strain evidence="3 5">DSM 10309</strain>
    </source>
</reference>
<dbReference type="AlphaFoldDB" id="A0A7W3JI57"/>